<dbReference type="PROSITE" id="PS50111">
    <property type="entry name" value="CHEMOTAXIS_TRANSDUC_2"/>
    <property type="match status" value="1"/>
</dbReference>
<dbReference type="PANTHER" id="PTHR32089">
    <property type="entry name" value="METHYL-ACCEPTING CHEMOTAXIS PROTEIN MCPB"/>
    <property type="match status" value="1"/>
</dbReference>
<evidence type="ECO:0000259" key="6">
    <source>
        <dbReference type="PROSITE" id="PS50885"/>
    </source>
</evidence>
<dbReference type="PANTHER" id="PTHR32089:SF112">
    <property type="entry name" value="LYSOZYME-LIKE PROTEIN-RELATED"/>
    <property type="match status" value="1"/>
</dbReference>
<dbReference type="SMART" id="SM00283">
    <property type="entry name" value="MA"/>
    <property type="match status" value="1"/>
</dbReference>
<feature type="domain" description="HAMP" evidence="6">
    <location>
        <begin position="201"/>
        <end position="254"/>
    </location>
</feature>
<gene>
    <name evidence="7" type="ordered locus">Tsac_1584</name>
</gene>
<dbReference type="KEGG" id="tsh:Tsac_1584"/>
<dbReference type="GO" id="GO:0004888">
    <property type="term" value="F:transmembrane signaling receptor activity"/>
    <property type="evidence" value="ECO:0007669"/>
    <property type="project" value="InterPro"/>
</dbReference>
<evidence type="ECO:0000256" key="1">
    <source>
        <dbReference type="ARBA" id="ARBA00023224"/>
    </source>
</evidence>
<dbReference type="GO" id="GO:0007165">
    <property type="term" value="P:signal transduction"/>
    <property type="evidence" value="ECO:0007669"/>
    <property type="project" value="UniProtKB-KW"/>
</dbReference>
<dbReference type="STRING" id="1094508.Tsac_1584"/>
<evidence type="ECO:0000256" key="3">
    <source>
        <dbReference type="PROSITE-ProRule" id="PRU00284"/>
    </source>
</evidence>
<feature type="transmembrane region" description="Helical" evidence="4">
    <location>
        <begin position="180"/>
        <end position="199"/>
    </location>
</feature>
<comment type="similarity">
    <text evidence="2">Belongs to the methyl-accepting chemotaxis (MCP) protein family.</text>
</comment>
<evidence type="ECO:0000313" key="8">
    <source>
        <dbReference type="Proteomes" id="UP000006178"/>
    </source>
</evidence>
<dbReference type="InterPro" id="IPR003660">
    <property type="entry name" value="HAMP_dom"/>
</dbReference>
<dbReference type="Proteomes" id="UP000006178">
    <property type="component" value="Chromosome"/>
</dbReference>
<keyword evidence="4" id="KW-0812">Transmembrane</keyword>
<dbReference type="BioCyc" id="TSAC1094508:GLMA-1607-MONOMER"/>
<evidence type="ECO:0000256" key="4">
    <source>
        <dbReference type="SAM" id="Phobius"/>
    </source>
</evidence>
<dbReference type="InterPro" id="IPR004089">
    <property type="entry name" value="MCPsignal_dom"/>
</dbReference>
<evidence type="ECO:0000259" key="5">
    <source>
        <dbReference type="PROSITE" id="PS50111"/>
    </source>
</evidence>
<dbReference type="RefSeq" id="WP_014758458.1">
    <property type="nucleotide sequence ID" value="NC_017992.1"/>
</dbReference>
<dbReference type="GO" id="GO:0016020">
    <property type="term" value="C:membrane"/>
    <property type="evidence" value="ECO:0007669"/>
    <property type="project" value="InterPro"/>
</dbReference>
<feature type="domain" description="Methyl-accepting transducer" evidence="5">
    <location>
        <begin position="273"/>
        <end position="509"/>
    </location>
</feature>
<keyword evidence="8" id="KW-1185">Reference proteome</keyword>
<keyword evidence="1 3" id="KW-0807">Transducer</keyword>
<organism evidence="7 8">
    <name type="scientific">Thermoanaerobacterium saccharolyticum (strain DSM 8691 / JW/SL-YS485)</name>
    <dbReference type="NCBI Taxonomy" id="1094508"/>
    <lineage>
        <taxon>Bacteria</taxon>
        <taxon>Bacillati</taxon>
        <taxon>Bacillota</taxon>
        <taxon>Clostridia</taxon>
        <taxon>Thermoanaerobacterales</taxon>
        <taxon>Thermoanaerobacteraceae</taxon>
        <taxon>Thermoanaerobacterium</taxon>
    </lineage>
</organism>
<evidence type="ECO:0000256" key="2">
    <source>
        <dbReference type="ARBA" id="ARBA00029447"/>
    </source>
</evidence>
<protein>
    <submittedName>
        <fullName evidence="7">Methyl-accepting chemotaxis sensory transducer</fullName>
    </submittedName>
</protein>
<name>I3VVP6_THESW</name>
<dbReference type="PRINTS" id="PR00260">
    <property type="entry name" value="CHEMTRNSDUCR"/>
</dbReference>
<dbReference type="Gene3D" id="6.10.340.10">
    <property type="match status" value="1"/>
</dbReference>
<dbReference type="eggNOG" id="COG0840">
    <property type="taxonomic scope" value="Bacteria"/>
</dbReference>
<keyword evidence="4" id="KW-1133">Transmembrane helix</keyword>
<dbReference type="PROSITE" id="PS50885">
    <property type="entry name" value="HAMP"/>
    <property type="match status" value="1"/>
</dbReference>
<reference evidence="7 8" key="1">
    <citation type="journal article" date="2014" name="Appl. Environ. Microbiol.">
        <title>Profile of Secreted Hydrolases, Associated Proteins, and SlpA in Thermoanaerobacterium saccharolyticum during the Degradation of Hemicellulose.</title>
        <authorList>
            <person name="Currie D.H."/>
            <person name="Guss A.M."/>
            <person name="Herring C.D."/>
            <person name="Giannone R.J."/>
            <person name="Johnson C.M."/>
            <person name="Lankford P.K."/>
            <person name="Brown S.D."/>
            <person name="Hettich R.L."/>
            <person name="Lynd L.R."/>
        </authorList>
    </citation>
    <scope>NUCLEOTIDE SEQUENCE [LARGE SCALE GENOMIC DNA]</scope>
    <source>
        <strain evidence="8">DSM 8691 / JW/SL-YS485</strain>
    </source>
</reference>
<sequence length="559" mass="62864">MKKLSISGLRIRTKMILLFSILVLISITIVGFTTYTITKNYIVNDIQNSLSSSTKTMINQISLLEGAYNSSEFGAKLQYVIESEKASYITRGLKPQIYIFDRQLNSIRWQDGSLKKEENNVISKSQIAEMFKKNNGLVHTKLSNNDVLISYRYIIEKDWLYVIIVSENAYLKPVYEIRNATLLIGLFSLIFAFILSMIGTKGITEPLTKLQKVFNKISTGDLKIVSDIKTGSLEIVNISNSVSYMVSNLRDIVQKIYKIIEGLNAHAETFKDVSAKSIEKTKEIFESMKEISSGSEKQKIAIENTTNNIVEIKSSANLMMLNVDKTVNSAKVMNETAVMGLNAIENVAENMKAISLSVQDTYELFKRLVINSKKINDIVDIIKNISKQTHLLSLNAAIEAAKAKEHGRGFRVVADEIRKLSVDSENAIVQASAILSEVLDEIYSANTRIEKEKDVIAKGLSISERAKENFNDIYMNIKITKENILELEEYIKKVTGNLDKIMSDALIVKEISAGFNQNAGAVEKNIDEEYEMIINLEKATNDLIDYAQLLNESVKDFKI</sequence>
<dbReference type="SUPFAM" id="SSF58104">
    <property type="entry name" value="Methyl-accepting chemotaxis protein (MCP) signaling domain"/>
    <property type="match status" value="1"/>
</dbReference>
<dbReference type="AlphaFoldDB" id="I3VVP6"/>
<dbReference type="InterPro" id="IPR004090">
    <property type="entry name" value="Chemotax_Me-accpt_rcpt"/>
</dbReference>
<feature type="transmembrane region" description="Helical" evidence="4">
    <location>
        <begin position="15"/>
        <end position="37"/>
    </location>
</feature>
<dbReference type="Pfam" id="PF00015">
    <property type="entry name" value="MCPsignal"/>
    <property type="match status" value="1"/>
</dbReference>
<proteinExistence type="inferred from homology"/>
<accession>I3VVP6</accession>
<dbReference type="GO" id="GO:0006935">
    <property type="term" value="P:chemotaxis"/>
    <property type="evidence" value="ECO:0007669"/>
    <property type="project" value="InterPro"/>
</dbReference>
<keyword evidence="4" id="KW-0472">Membrane</keyword>
<dbReference type="EMBL" id="CP003184">
    <property type="protein sequence ID" value="AFK86591.1"/>
    <property type="molecule type" value="Genomic_DNA"/>
</dbReference>
<dbReference type="PATRIC" id="fig|1094508.3.peg.1606"/>
<dbReference type="Gene3D" id="1.10.287.950">
    <property type="entry name" value="Methyl-accepting chemotaxis protein"/>
    <property type="match status" value="1"/>
</dbReference>
<evidence type="ECO:0000313" key="7">
    <source>
        <dbReference type="EMBL" id="AFK86591.1"/>
    </source>
</evidence>